<comment type="caution">
    <text evidence="1">The sequence shown here is derived from an EMBL/GenBank/DDBJ whole genome shotgun (WGS) entry which is preliminary data.</text>
</comment>
<reference evidence="1" key="2">
    <citation type="journal article" date="2022" name="Nat. Biotechnol.">
        <title>Carbon-negative production of acetone and isopropanol by gas fermentation at industrial pilot scale.</title>
        <authorList>
            <person name="Liew F.E."/>
            <person name="Nogle R."/>
            <person name="Abdalla T."/>
            <person name="Rasor B.J."/>
            <person name="Canter C."/>
            <person name="Jensen R.O."/>
            <person name="Wang L."/>
            <person name="Strutz J."/>
            <person name="Chirania P."/>
            <person name="De Tissera S."/>
            <person name="Mueller A.P."/>
            <person name="Ruan Z."/>
            <person name="Gao A."/>
            <person name="Tran L."/>
            <person name="Engle N.L."/>
            <person name="Bromley J.C."/>
            <person name="Daniell J."/>
            <person name="Conrado R."/>
            <person name="Tschaplinski T.J."/>
            <person name="Giannone R.J."/>
            <person name="Hettich R.L."/>
            <person name="Karim A.S."/>
            <person name="Simpson S.D."/>
            <person name="Brown S.D."/>
            <person name="Leang C."/>
            <person name="Jewett M.C."/>
            <person name="Kopke M."/>
        </authorList>
    </citation>
    <scope>NUCLEOTIDE SEQUENCE</scope>
    <source>
        <strain evidence="1">DJ015</strain>
    </source>
</reference>
<gene>
    <name evidence="1" type="ORF">HGI39_24965</name>
</gene>
<evidence type="ECO:0000313" key="1">
    <source>
        <dbReference type="EMBL" id="MBC2477874.1"/>
    </source>
</evidence>
<name>A0AAW3WG90_CLOBE</name>
<organism evidence="1 2">
    <name type="scientific">Clostridium beijerinckii</name>
    <name type="common">Clostridium MP</name>
    <dbReference type="NCBI Taxonomy" id="1520"/>
    <lineage>
        <taxon>Bacteria</taxon>
        <taxon>Bacillati</taxon>
        <taxon>Bacillota</taxon>
        <taxon>Clostridia</taxon>
        <taxon>Eubacteriales</taxon>
        <taxon>Clostridiaceae</taxon>
        <taxon>Clostridium</taxon>
    </lineage>
</organism>
<sequence length="63" mass="7442">MKEIFIKNIQYTALENNIITLLHEIEKHIGNDGYELLDKLDSMYNQREAIIINLCETCQKRMA</sequence>
<protein>
    <submittedName>
        <fullName evidence="1">Uncharacterized protein</fullName>
    </submittedName>
</protein>
<reference evidence="1" key="1">
    <citation type="submission" date="2020-04" db="EMBL/GenBank/DDBJ databases">
        <authorList>
            <person name="Brown S."/>
        </authorList>
    </citation>
    <scope>NUCLEOTIDE SEQUENCE</scope>
    <source>
        <strain evidence="1">DJ015</strain>
    </source>
</reference>
<dbReference type="RefSeq" id="WP_171781468.1">
    <property type="nucleotide sequence ID" value="NZ_JABAGV010000135.1"/>
</dbReference>
<accession>A0AAW3WG90</accession>
<dbReference type="EMBL" id="JABAGV010000135">
    <property type="protein sequence ID" value="MBC2477874.1"/>
    <property type="molecule type" value="Genomic_DNA"/>
</dbReference>
<evidence type="ECO:0000313" key="2">
    <source>
        <dbReference type="Proteomes" id="UP001194098"/>
    </source>
</evidence>
<proteinExistence type="predicted"/>
<dbReference type="AlphaFoldDB" id="A0AAW3WG90"/>
<dbReference type="Proteomes" id="UP001194098">
    <property type="component" value="Unassembled WGS sequence"/>
</dbReference>